<sequence>MSSVDVSVEVALKKFQPFVFHAFSSSPETVNVPLLLESFRKDELFSNLYMIDSSTFSKESTTVSSTKGKSDRAKEEGGKSAAARIREEFVRIAVEREQKVVRLQLEREKTLQSLKEQYMEDGMGEVEAAAAAEKDIRDEESEEEDSESPQDARTPVFLALLDFPIHMSDLEDLFHSEFHLHMILDIYSRAPLTGSNAQRGVEAVVDTKKGRSGTNVGGRSKSVNDPTKNLFVGFAEYQAKRSVFDVNVINDVLLHKFEFPCQKVSSGDNEIYRLASSEKSCINLLKDDIIALEHKYYRYRIWRSGRSVLSVPAYKGLPTADPSEEPPAEEKAAAKRKSMANKKVSTIEERQEEVSRPTTDFPSSMDEVRAFTAIYDSFLRSVPERENGLVSPKDMVEACIAQVSSSEETILPTAEKLEERRMEERKKAAMRHYEGRSNQFFQKSQTGGGCRHGTVAEGHSSGMPATGEVLDQVKLLFPQWKDMSETEVVALFHKLFPCCSLSTTDVLSFLRKWALLAKNNKGFTVSTQRGRIVVFRF</sequence>
<feature type="compositionally biased region" description="Acidic residues" evidence="1">
    <location>
        <begin position="138"/>
        <end position="148"/>
    </location>
</feature>
<feature type="compositionally biased region" description="Basic and acidic residues" evidence="1">
    <location>
        <begin position="68"/>
        <end position="79"/>
    </location>
</feature>
<dbReference type="AlphaFoldDB" id="A0A7G2CWT1"/>
<feature type="region of interest" description="Disordered" evidence="1">
    <location>
        <begin position="59"/>
        <end position="79"/>
    </location>
</feature>
<organism evidence="2 3">
    <name type="scientific">Angomonas deanei</name>
    <dbReference type="NCBI Taxonomy" id="59799"/>
    <lineage>
        <taxon>Eukaryota</taxon>
        <taxon>Discoba</taxon>
        <taxon>Euglenozoa</taxon>
        <taxon>Kinetoplastea</taxon>
        <taxon>Metakinetoplastina</taxon>
        <taxon>Trypanosomatida</taxon>
        <taxon>Trypanosomatidae</taxon>
        <taxon>Strigomonadinae</taxon>
        <taxon>Angomonas</taxon>
    </lineage>
</organism>
<feature type="compositionally biased region" description="Basic and acidic residues" evidence="1">
    <location>
        <begin position="345"/>
        <end position="355"/>
    </location>
</feature>
<feature type="region of interest" description="Disordered" evidence="1">
    <location>
        <begin position="128"/>
        <end position="151"/>
    </location>
</feature>
<name>A0A7G2CWT1_9TRYP</name>
<dbReference type="EMBL" id="LR877172">
    <property type="protein sequence ID" value="CAD2222732.1"/>
    <property type="molecule type" value="Genomic_DNA"/>
</dbReference>
<accession>A0A7G2CWT1</accession>
<dbReference type="Proteomes" id="UP000515908">
    <property type="component" value="Chromosome 28"/>
</dbReference>
<dbReference type="VEuPathDB" id="TriTrypDB:ADEAN_001027900"/>
<evidence type="ECO:0000313" key="3">
    <source>
        <dbReference type="Proteomes" id="UP000515908"/>
    </source>
</evidence>
<feature type="region of interest" description="Disordered" evidence="1">
    <location>
        <begin position="317"/>
        <end position="361"/>
    </location>
</feature>
<proteinExistence type="predicted"/>
<keyword evidence="3" id="KW-1185">Reference proteome</keyword>
<gene>
    <name evidence="2" type="ORF">ADEAN_001027900</name>
</gene>
<protein>
    <submittedName>
        <fullName evidence="2">Uncharacterized protein</fullName>
    </submittedName>
</protein>
<evidence type="ECO:0000313" key="2">
    <source>
        <dbReference type="EMBL" id="CAD2222732.1"/>
    </source>
</evidence>
<reference evidence="2 3" key="1">
    <citation type="submission" date="2020-08" db="EMBL/GenBank/DDBJ databases">
        <authorList>
            <person name="Newling K."/>
            <person name="Davey J."/>
            <person name="Forrester S."/>
        </authorList>
    </citation>
    <scope>NUCLEOTIDE SEQUENCE [LARGE SCALE GENOMIC DNA]</scope>
    <source>
        <strain evidence="3">Crithidia deanei Carvalho (ATCC PRA-265)</strain>
    </source>
</reference>
<evidence type="ECO:0000256" key="1">
    <source>
        <dbReference type="SAM" id="MobiDB-lite"/>
    </source>
</evidence>